<evidence type="ECO:0000313" key="3">
    <source>
        <dbReference type="Proteomes" id="UP000314294"/>
    </source>
</evidence>
<gene>
    <name evidence="2" type="ORF">EYF80_053499</name>
</gene>
<proteinExistence type="predicted"/>
<sequence length="229" mass="24747">MKESARLMDWEEMAILKPRPSAGMMADVEQVEVLCAFGGEARSDAQRGHVAQGPEVKGDARVLAEGVAPGQNPAGHGTQEEPARCEFCGTRAQARHADATPSTTLVTLTEAWLVLWKAQVNVTEAFLVMLCEYDCFALLPSHDSTTVVLFLFTSCRGRRHGKTDFSRPESEAGTLPPETRSEGGGQGRSGGAGIQECGFSTPKKMKFGLESLQNSVTHLKPGTCRLRIR</sequence>
<evidence type="ECO:0000313" key="2">
    <source>
        <dbReference type="EMBL" id="TNN36331.1"/>
    </source>
</evidence>
<organism evidence="2 3">
    <name type="scientific">Liparis tanakae</name>
    <name type="common">Tanaka's snailfish</name>
    <dbReference type="NCBI Taxonomy" id="230148"/>
    <lineage>
        <taxon>Eukaryota</taxon>
        <taxon>Metazoa</taxon>
        <taxon>Chordata</taxon>
        <taxon>Craniata</taxon>
        <taxon>Vertebrata</taxon>
        <taxon>Euteleostomi</taxon>
        <taxon>Actinopterygii</taxon>
        <taxon>Neopterygii</taxon>
        <taxon>Teleostei</taxon>
        <taxon>Neoteleostei</taxon>
        <taxon>Acanthomorphata</taxon>
        <taxon>Eupercaria</taxon>
        <taxon>Perciformes</taxon>
        <taxon>Cottioidei</taxon>
        <taxon>Cottales</taxon>
        <taxon>Liparidae</taxon>
        <taxon>Liparis</taxon>
    </lineage>
</organism>
<dbReference type="Proteomes" id="UP000314294">
    <property type="component" value="Unassembled WGS sequence"/>
</dbReference>
<feature type="region of interest" description="Disordered" evidence="1">
    <location>
        <begin position="159"/>
        <end position="195"/>
    </location>
</feature>
<feature type="compositionally biased region" description="Gly residues" evidence="1">
    <location>
        <begin position="182"/>
        <end position="193"/>
    </location>
</feature>
<name>A0A4Z2F6D6_9TELE</name>
<dbReference type="AlphaFoldDB" id="A0A4Z2F6D6"/>
<comment type="caution">
    <text evidence="2">The sequence shown here is derived from an EMBL/GenBank/DDBJ whole genome shotgun (WGS) entry which is preliminary data.</text>
</comment>
<reference evidence="2 3" key="1">
    <citation type="submission" date="2019-03" db="EMBL/GenBank/DDBJ databases">
        <title>First draft genome of Liparis tanakae, snailfish: a comprehensive survey of snailfish specific genes.</title>
        <authorList>
            <person name="Kim W."/>
            <person name="Song I."/>
            <person name="Jeong J.-H."/>
            <person name="Kim D."/>
            <person name="Kim S."/>
            <person name="Ryu S."/>
            <person name="Song J.Y."/>
            <person name="Lee S.K."/>
        </authorList>
    </citation>
    <scope>NUCLEOTIDE SEQUENCE [LARGE SCALE GENOMIC DNA]</scope>
    <source>
        <tissue evidence="2">Muscle</tissue>
    </source>
</reference>
<accession>A0A4Z2F6D6</accession>
<evidence type="ECO:0000256" key="1">
    <source>
        <dbReference type="SAM" id="MobiDB-lite"/>
    </source>
</evidence>
<dbReference type="EMBL" id="SRLO01001631">
    <property type="protein sequence ID" value="TNN36331.1"/>
    <property type="molecule type" value="Genomic_DNA"/>
</dbReference>
<protein>
    <submittedName>
        <fullName evidence="2">Uncharacterized protein</fullName>
    </submittedName>
</protein>
<keyword evidence="3" id="KW-1185">Reference proteome</keyword>